<evidence type="ECO:0000313" key="2">
    <source>
        <dbReference type="EMBL" id="CAH1798765.1"/>
    </source>
</evidence>
<dbReference type="EMBL" id="CAIIXF020000011">
    <property type="protein sequence ID" value="CAH1798765.1"/>
    <property type="molecule type" value="Genomic_DNA"/>
</dbReference>
<feature type="compositionally biased region" description="Basic and acidic residues" evidence="1">
    <location>
        <begin position="39"/>
        <end position="49"/>
    </location>
</feature>
<accession>A0A8J1TDJ9</accession>
<name>A0A8J1TDJ9_OWEFU</name>
<feature type="non-terminal residue" evidence="2">
    <location>
        <position position="1"/>
    </location>
</feature>
<reference evidence="2" key="1">
    <citation type="submission" date="2022-03" db="EMBL/GenBank/DDBJ databases">
        <authorList>
            <person name="Martin C."/>
        </authorList>
    </citation>
    <scope>NUCLEOTIDE SEQUENCE</scope>
</reference>
<protein>
    <submittedName>
        <fullName evidence="2">Uncharacterized protein</fullName>
    </submittedName>
</protein>
<dbReference type="Proteomes" id="UP000749559">
    <property type="component" value="Unassembled WGS sequence"/>
</dbReference>
<keyword evidence="3" id="KW-1185">Reference proteome</keyword>
<feature type="non-terminal residue" evidence="2">
    <location>
        <position position="201"/>
    </location>
</feature>
<evidence type="ECO:0000313" key="3">
    <source>
        <dbReference type="Proteomes" id="UP000749559"/>
    </source>
</evidence>
<dbReference type="AlphaFoldDB" id="A0A8J1TDJ9"/>
<feature type="region of interest" description="Disordered" evidence="1">
    <location>
        <begin position="159"/>
        <end position="201"/>
    </location>
</feature>
<gene>
    <name evidence="2" type="ORF">OFUS_LOCUS22858</name>
</gene>
<sequence>NDLNFDPTDPNTKANEDAYYGHLHSVHDEVNSTPAQDTLKPHHEYHPDDVYPGVDDPNYDPNNPESQIKEDEYYGHPLKDHLKDVTPTDEPFTDIPGNKPHHEYHPNDIFPGVNDPKYDPNNSIAKKMEDAYYSHPVENHLKELSTTYMPPTTQNMISTPIKPHHEYHPDDRFPGVDDPRYDPSDPFIKNAEDAYYGHPLE</sequence>
<evidence type="ECO:0000256" key="1">
    <source>
        <dbReference type="SAM" id="MobiDB-lite"/>
    </source>
</evidence>
<feature type="region of interest" description="Disordered" evidence="1">
    <location>
        <begin position="26"/>
        <end position="115"/>
    </location>
</feature>
<organism evidence="2 3">
    <name type="scientific">Owenia fusiformis</name>
    <name type="common">Polychaete worm</name>
    <dbReference type="NCBI Taxonomy" id="6347"/>
    <lineage>
        <taxon>Eukaryota</taxon>
        <taxon>Metazoa</taxon>
        <taxon>Spiralia</taxon>
        <taxon>Lophotrochozoa</taxon>
        <taxon>Annelida</taxon>
        <taxon>Polychaeta</taxon>
        <taxon>Sedentaria</taxon>
        <taxon>Canalipalpata</taxon>
        <taxon>Sabellida</taxon>
        <taxon>Oweniida</taxon>
        <taxon>Oweniidae</taxon>
        <taxon>Owenia</taxon>
    </lineage>
</organism>
<proteinExistence type="predicted"/>
<comment type="caution">
    <text evidence="2">The sequence shown here is derived from an EMBL/GenBank/DDBJ whole genome shotgun (WGS) entry which is preliminary data.</text>
</comment>
<feature type="compositionally biased region" description="Basic and acidic residues" evidence="1">
    <location>
        <begin position="67"/>
        <end position="86"/>
    </location>
</feature>
<feature type="compositionally biased region" description="Basic and acidic residues" evidence="1">
    <location>
        <begin position="163"/>
        <end position="183"/>
    </location>
</feature>